<gene>
    <name evidence="1" type="ORF">PoB_001823400</name>
</gene>
<dbReference type="Proteomes" id="UP000735302">
    <property type="component" value="Unassembled WGS sequence"/>
</dbReference>
<dbReference type="AlphaFoldDB" id="A0AAV3ZBF9"/>
<reference evidence="1 2" key="1">
    <citation type="journal article" date="2021" name="Elife">
        <title>Chloroplast acquisition without the gene transfer in kleptoplastic sea slugs, Plakobranchus ocellatus.</title>
        <authorList>
            <person name="Maeda T."/>
            <person name="Takahashi S."/>
            <person name="Yoshida T."/>
            <person name="Shimamura S."/>
            <person name="Takaki Y."/>
            <person name="Nagai Y."/>
            <person name="Toyoda A."/>
            <person name="Suzuki Y."/>
            <person name="Arimoto A."/>
            <person name="Ishii H."/>
            <person name="Satoh N."/>
            <person name="Nishiyama T."/>
            <person name="Hasebe M."/>
            <person name="Maruyama T."/>
            <person name="Minagawa J."/>
            <person name="Obokata J."/>
            <person name="Shigenobu S."/>
        </authorList>
    </citation>
    <scope>NUCLEOTIDE SEQUENCE [LARGE SCALE GENOMIC DNA]</scope>
</reference>
<evidence type="ECO:0000313" key="2">
    <source>
        <dbReference type="Proteomes" id="UP000735302"/>
    </source>
</evidence>
<protein>
    <submittedName>
        <fullName evidence="1">Uncharacterized protein</fullName>
    </submittedName>
</protein>
<keyword evidence="2" id="KW-1185">Reference proteome</keyword>
<dbReference type="EMBL" id="BLXT01002163">
    <property type="protein sequence ID" value="GFN91728.1"/>
    <property type="molecule type" value="Genomic_DNA"/>
</dbReference>
<evidence type="ECO:0000313" key="1">
    <source>
        <dbReference type="EMBL" id="GFN91728.1"/>
    </source>
</evidence>
<comment type="caution">
    <text evidence="1">The sequence shown here is derived from an EMBL/GenBank/DDBJ whole genome shotgun (WGS) entry which is preliminary data.</text>
</comment>
<sequence length="180" mass="19927">MYLNSWIESSETKKTFEDLRDLFAHEQFVDACPKKLAVIDNTALLAEKAEVKLRCVEIKALCTLDAICVVIIGKLEEARGSEDPDLSVMVDEAIKLQQEDPGIKGFVGAKKTARRGNRTASFEKIKGFVCRRFNDLGSNICLKQVILPKSLPGSMMLVANDSITEALFGIRGTKVLSNIY</sequence>
<name>A0AAV3ZBF9_9GAST</name>
<accession>A0AAV3ZBF9</accession>
<organism evidence="1 2">
    <name type="scientific">Plakobranchus ocellatus</name>
    <dbReference type="NCBI Taxonomy" id="259542"/>
    <lineage>
        <taxon>Eukaryota</taxon>
        <taxon>Metazoa</taxon>
        <taxon>Spiralia</taxon>
        <taxon>Lophotrochozoa</taxon>
        <taxon>Mollusca</taxon>
        <taxon>Gastropoda</taxon>
        <taxon>Heterobranchia</taxon>
        <taxon>Euthyneura</taxon>
        <taxon>Panpulmonata</taxon>
        <taxon>Sacoglossa</taxon>
        <taxon>Placobranchoidea</taxon>
        <taxon>Plakobranchidae</taxon>
        <taxon>Plakobranchus</taxon>
    </lineage>
</organism>
<proteinExistence type="predicted"/>